<accession>A0A4P7N107</accession>
<evidence type="ECO:0000259" key="4">
    <source>
        <dbReference type="PROSITE" id="PS00624"/>
    </source>
</evidence>
<reference evidence="5 6" key="1">
    <citation type="journal article" date="2019" name="Mol. Biol. Evol.">
        <title>Blast fungal genomes show frequent chromosomal changes, gene gains and losses, and effector gene turnover.</title>
        <authorList>
            <person name="Gomez Luciano L.B."/>
            <person name="Jason Tsai I."/>
            <person name="Chuma I."/>
            <person name="Tosa Y."/>
            <person name="Chen Y.H."/>
            <person name="Li J.Y."/>
            <person name="Li M.Y."/>
            <person name="Jade Lu M.Y."/>
            <person name="Nakayashiki H."/>
            <person name="Li W.H."/>
        </authorList>
    </citation>
    <scope>NUCLEOTIDE SEQUENCE [LARGE SCALE GENOMIC DNA]</scope>
    <source>
        <strain evidence="5">MZ5-1-6</strain>
    </source>
</reference>
<dbReference type="PANTHER" id="PTHR11552:SF78">
    <property type="entry name" value="GLUCOSE-METHANOL-CHOLINE OXIDOREDUCTASE N-TERMINAL DOMAIN-CONTAINING PROTEIN"/>
    <property type="match status" value="1"/>
</dbReference>
<dbReference type="SUPFAM" id="SSF51905">
    <property type="entry name" value="FAD/NAD(P)-binding domain"/>
    <property type="match status" value="1"/>
</dbReference>
<feature type="region of interest" description="Disordered" evidence="3">
    <location>
        <begin position="457"/>
        <end position="489"/>
    </location>
</feature>
<organism evidence="5 6">
    <name type="scientific">Pyricularia oryzae</name>
    <name type="common">Rice blast fungus</name>
    <name type="synonym">Magnaporthe oryzae</name>
    <dbReference type="NCBI Taxonomy" id="318829"/>
    <lineage>
        <taxon>Eukaryota</taxon>
        <taxon>Fungi</taxon>
        <taxon>Dikarya</taxon>
        <taxon>Ascomycota</taxon>
        <taxon>Pezizomycotina</taxon>
        <taxon>Sordariomycetes</taxon>
        <taxon>Sordariomycetidae</taxon>
        <taxon>Magnaporthales</taxon>
        <taxon>Pyriculariaceae</taxon>
        <taxon>Pyricularia</taxon>
    </lineage>
</organism>
<gene>
    <name evidence="5" type="ORF">PoMZ_09134</name>
</gene>
<dbReference type="PANTHER" id="PTHR11552">
    <property type="entry name" value="GLUCOSE-METHANOL-CHOLINE GMC OXIDOREDUCTASE"/>
    <property type="match status" value="1"/>
</dbReference>
<evidence type="ECO:0000313" key="6">
    <source>
        <dbReference type="Proteomes" id="UP000294847"/>
    </source>
</evidence>
<dbReference type="PIRSF" id="PIRSF000137">
    <property type="entry name" value="Alcohol_oxidase"/>
    <property type="match status" value="1"/>
</dbReference>
<feature type="compositionally biased region" description="Low complexity" evidence="3">
    <location>
        <begin position="474"/>
        <end position="489"/>
    </location>
</feature>
<proteinExistence type="inferred from homology"/>
<keyword evidence="2" id="KW-0285">Flavoprotein</keyword>
<dbReference type="InterPro" id="IPR007867">
    <property type="entry name" value="GMC_OxRtase_C"/>
</dbReference>
<evidence type="ECO:0000256" key="1">
    <source>
        <dbReference type="ARBA" id="ARBA00010790"/>
    </source>
</evidence>
<comment type="similarity">
    <text evidence="1">Belongs to the GMC oxidoreductase family.</text>
</comment>
<feature type="binding site" evidence="2">
    <location>
        <begin position="587"/>
        <end position="588"/>
    </location>
    <ligand>
        <name>FAD</name>
        <dbReference type="ChEBI" id="CHEBI:57692"/>
    </ligand>
</feature>
<feature type="domain" description="Glucose-methanol-choline oxidoreductase N-terminal" evidence="4">
    <location>
        <begin position="296"/>
        <end position="310"/>
    </location>
</feature>
<name>A0A4P7N107_PYROR</name>
<sequence>MGLSNKFTDEVKEVDVIIVGGGTAGCVVASRLAAAAPNLHVLVVEGGRDNYKDPLIINPFAFIKNQDPSAKTALFFRAGKSEDLGGRELVVPTGGILGGGSSINFLMYTRGHRSDFESWNTPGWGPDDMLPFLKKARQPTPPLQPGSQAETYHGTGSAAVHGSTGPIHISSGTYRNEELTTDFIRAVTSLGFPETADLQDLESVDAVSRHLRFVSPAGDRSDSAHAYLHPLLRDGQHPNLHVLVEHNVSRVLFDDDDDKQACGIELVPNPLFHPQSPPSPPFTVKSRLNAVVLSAGALCTPSILERSGIGAAAVLERAGVPLKVDLPAVGENLQDHHMLLVPFRSAFPPEVLGNVALLGDIADVPRQAEALSVCGRRGSNFIEAAAKLRPSADEVEALGADFREGWERDYVTRPGRGLVQICMAGGFPGPNDEPSCENIALSAFTLYPYSRGSVHITGPSPTSDEPAFDSGIFSSSPSSAPSLSSPSSSVSSLSASSSSSFDVAASCWTYKKLRDIARRLDSYRGEVAYAHPPFPQGSGAALSQLPVDGPSLAEKCGGPDKVPKLVYSAEDDAVLEAYVRNAVQTTWHTLGSVRMGPREGDDQGGPKGAVDSSLNVYGVKGLKVVDLSIVPENIGGNTNMTAIAIGEKGADILLRELGILKTD</sequence>
<protein>
    <recommendedName>
        <fullName evidence="4">Glucose-methanol-choline oxidoreductase N-terminal domain-containing protein</fullName>
    </recommendedName>
</protein>
<evidence type="ECO:0000256" key="2">
    <source>
        <dbReference type="PIRSR" id="PIRSR000137-2"/>
    </source>
</evidence>
<dbReference type="Pfam" id="PF00732">
    <property type="entry name" value="GMC_oxred_N"/>
    <property type="match status" value="1"/>
</dbReference>
<feature type="region of interest" description="Disordered" evidence="3">
    <location>
        <begin position="139"/>
        <end position="171"/>
    </location>
</feature>
<dbReference type="InterPro" id="IPR012132">
    <property type="entry name" value="GMC_OxRdtase"/>
</dbReference>
<dbReference type="InterPro" id="IPR000172">
    <property type="entry name" value="GMC_OxRdtase_N"/>
</dbReference>
<dbReference type="Pfam" id="PF05199">
    <property type="entry name" value="GMC_oxred_C"/>
    <property type="match status" value="1"/>
</dbReference>
<evidence type="ECO:0000256" key="3">
    <source>
        <dbReference type="SAM" id="MobiDB-lite"/>
    </source>
</evidence>
<dbReference type="AlphaFoldDB" id="A0A4P7N107"/>
<comment type="cofactor">
    <cofactor evidence="2">
        <name>FAD</name>
        <dbReference type="ChEBI" id="CHEBI:57692"/>
    </cofactor>
</comment>
<dbReference type="EMBL" id="CP034204">
    <property type="protein sequence ID" value="QBZ53454.1"/>
    <property type="molecule type" value="Genomic_DNA"/>
</dbReference>
<dbReference type="Gene3D" id="3.30.560.10">
    <property type="entry name" value="Glucose Oxidase, domain 3"/>
    <property type="match status" value="2"/>
</dbReference>
<dbReference type="GO" id="GO:0050660">
    <property type="term" value="F:flavin adenine dinucleotide binding"/>
    <property type="evidence" value="ECO:0007669"/>
    <property type="project" value="InterPro"/>
</dbReference>
<dbReference type="SUPFAM" id="SSF54373">
    <property type="entry name" value="FAD-linked reductases, C-terminal domain"/>
    <property type="match status" value="1"/>
</dbReference>
<dbReference type="Gene3D" id="3.50.50.60">
    <property type="entry name" value="FAD/NAD(P)-binding domain"/>
    <property type="match status" value="2"/>
</dbReference>
<dbReference type="InterPro" id="IPR036188">
    <property type="entry name" value="FAD/NAD-bd_sf"/>
</dbReference>
<keyword evidence="2" id="KW-0274">FAD</keyword>
<evidence type="ECO:0000313" key="5">
    <source>
        <dbReference type="EMBL" id="QBZ53454.1"/>
    </source>
</evidence>
<dbReference type="PROSITE" id="PS00624">
    <property type="entry name" value="GMC_OXRED_2"/>
    <property type="match status" value="1"/>
</dbReference>
<dbReference type="GO" id="GO:0016614">
    <property type="term" value="F:oxidoreductase activity, acting on CH-OH group of donors"/>
    <property type="evidence" value="ECO:0007669"/>
    <property type="project" value="InterPro"/>
</dbReference>
<feature type="binding site" evidence="2">
    <location>
        <position position="248"/>
    </location>
    <ligand>
        <name>FAD</name>
        <dbReference type="ChEBI" id="CHEBI:57692"/>
    </ligand>
</feature>
<dbReference type="Proteomes" id="UP000294847">
    <property type="component" value="Chromosome 1"/>
</dbReference>
<dbReference type="PROSITE" id="PS51257">
    <property type="entry name" value="PROKAR_LIPOPROTEIN"/>
    <property type="match status" value="1"/>
</dbReference>